<dbReference type="CDD" id="cd03418">
    <property type="entry name" value="GRX_GRXb_1_3_like"/>
    <property type="match status" value="1"/>
</dbReference>
<comment type="caution">
    <text evidence="9">The sequence shown here is derived from an EMBL/GenBank/DDBJ whole genome shotgun (WGS) entry which is preliminary data.</text>
</comment>
<keyword evidence="4 7" id="KW-0249">Electron transport</keyword>
<reference evidence="9" key="2">
    <citation type="submission" date="2022-10" db="EMBL/GenBank/DDBJ databases">
        <authorList>
            <person name="Trinh H.N."/>
        </authorList>
    </citation>
    <scope>NUCLEOTIDE SEQUENCE</scope>
    <source>
        <strain evidence="9">RN2-1</strain>
    </source>
</reference>
<evidence type="ECO:0000256" key="7">
    <source>
        <dbReference type="RuleBase" id="RU364065"/>
    </source>
</evidence>
<evidence type="ECO:0000313" key="9">
    <source>
        <dbReference type="EMBL" id="MCW3472948.1"/>
    </source>
</evidence>
<dbReference type="PANTHER" id="PTHR45694">
    <property type="entry name" value="GLUTAREDOXIN 2"/>
    <property type="match status" value="1"/>
</dbReference>
<evidence type="ECO:0000256" key="1">
    <source>
        <dbReference type="ARBA" id="ARBA00002549"/>
    </source>
</evidence>
<dbReference type="GO" id="GO:0005737">
    <property type="term" value="C:cytoplasm"/>
    <property type="evidence" value="ECO:0007669"/>
    <property type="project" value="TreeGrafter"/>
</dbReference>
<dbReference type="AlphaFoldDB" id="A0AA41YJH6"/>
<dbReference type="GO" id="GO:0034599">
    <property type="term" value="P:cellular response to oxidative stress"/>
    <property type="evidence" value="ECO:0007669"/>
    <property type="project" value="TreeGrafter"/>
</dbReference>
<sequence length="85" mass="9376">MPDIEIYTQDWCPYCVRAKRLLDDKGVAYREIVAPGGTAEREEARARSGRSTVPQIFIDGQHIGGCDDLMALDRAGKLDPLLQAA</sequence>
<dbReference type="GO" id="GO:0045454">
    <property type="term" value="P:cell redox homeostasis"/>
    <property type="evidence" value="ECO:0007669"/>
    <property type="project" value="InterPro"/>
</dbReference>
<evidence type="ECO:0000256" key="4">
    <source>
        <dbReference type="ARBA" id="ARBA00022982"/>
    </source>
</evidence>
<dbReference type="Proteomes" id="UP001165679">
    <property type="component" value="Unassembled WGS sequence"/>
</dbReference>
<dbReference type="InterPro" id="IPR011900">
    <property type="entry name" value="GRX_bact"/>
</dbReference>
<dbReference type="NCBIfam" id="TIGR02181">
    <property type="entry name" value="GRX_bact"/>
    <property type="match status" value="1"/>
</dbReference>
<dbReference type="SUPFAM" id="SSF52833">
    <property type="entry name" value="Thioredoxin-like"/>
    <property type="match status" value="1"/>
</dbReference>
<dbReference type="InterPro" id="IPR011767">
    <property type="entry name" value="GLR_AS"/>
</dbReference>
<dbReference type="RefSeq" id="WP_264711535.1">
    <property type="nucleotide sequence ID" value="NZ_JAPDNT010000001.1"/>
</dbReference>
<comment type="similarity">
    <text evidence="2 7">Belongs to the glutaredoxin family.</text>
</comment>
<dbReference type="PANTHER" id="PTHR45694:SF18">
    <property type="entry name" value="GLUTAREDOXIN-1-RELATED"/>
    <property type="match status" value="1"/>
</dbReference>
<keyword evidence="6 7" id="KW-0676">Redox-active center</keyword>
<reference evidence="9" key="1">
    <citation type="submission" date="2022-09" db="EMBL/GenBank/DDBJ databases">
        <title>Rhodovastum sp. nov. RN2-1 isolated from soil in Seongnam, South Korea.</title>
        <authorList>
            <person name="Le N.T."/>
        </authorList>
    </citation>
    <scope>NUCLEOTIDE SEQUENCE</scope>
    <source>
        <strain evidence="9">RN2-1</strain>
    </source>
</reference>
<evidence type="ECO:0000256" key="3">
    <source>
        <dbReference type="ARBA" id="ARBA00022448"/>
    </source>
</evidence>
<accession>A0AA41YJH6</accession>
<dbReference type="EMBL" id="JAPDNT010000001">
    <property type="protein sequence ID" value="MCW3472948.1"/>
    <property type="molecule type" value="Genomic_DNA"/>
</dbReference>
<name>A0AA41YJH6_9PROT</name>
<keyword evidence="5" id="KW-1015">Disulfide bond</keyword>
<evidence type="ECO:0000259" key="8">
    <source>
        <dbReference type="Pfam" id="PF00462"/>
    </source>
</evidence>
<evidence type="ECO:0000256" key="6">
    <source>
        <dbReference type="ARBA" id="ARBA00023284"/>
    </source>
</evidence>
<comment type="function">
    <text evidence="1 7">Has a glutathione-disulfide oxidoreductase activity in the presence of NADPH and glutathione reductase. Reduces low molecular weight disulfides and proteins.</text>
</comment>
<keyword evidence="3 7" id="KW-0813">Transport</keyword>
<protein>
    <recommendedName>
        <fullName evidence="7">Glutaredoxin</fullName>
    </recommendedName>
</protein>
<dbReference type="PROSITE" id="PS00195">
    <property type="entry name" value="GLUTAREDOXIN_1"/>
    <property type="match status" value="1"/>
</dbReference>
<keyword evidence="7" id="KW-0963">Cytoplasm</keyword>
<dbReference type="PRINTS" id="PR00160">
    <property type="entry name" value="GLUTAREDOXIN"/>
</dbReference>
<dbReference type="PROSITE" id="PS51354">
    <property type="entry name" value="GLUTAREDOXIN_2"/>
    <property type="match status" value="1"/>
</dbReference>
<evidence type="ECO:0000256" key="2">
    <source>
        <dbReference type="ARBA" id="ARBA00007787"/>
    </source>
</evidence>
<feature type="domain" description="Glutaredoxin" evidence="8">
    <location>
        <begin position="4"/>
        <end position="63"/>
    </location>
</feature>
<proteinExistence type="inferred from homology"/>
<gene>
    <name evidence="9" type="primary">grxC</name>
    <name evidence="9" type="ORF">OL599_00010</name>
</gene>
<evidence type="ECO:0000256" key="5">
    <source>
        <dbReference type="ARBA" id="ARBA00023157"/>
    </source>
</evidence>
<dbReference type="Gene3D" id="3.40.30.10">
    <property type="entry name" value="Glutaredoxin"/>
    <property type="match status" value="1"/>
</dbReference>
<evidence type="ECO:0000313" key="10">
    <source>
        <dbReference type="Proteomes" id="UP001165679"/>
    </source>
</evidence>
<organism evidence="9 10">
    <name type="scientific">Limobrevibacterium gyesilva</name>
    <dbReference type="NCBI Taxonomy" id="2991712"/>
    <lineage>
        <taxon>Bacteria</taxon>
        <taxon>Pseudomonadati</taxon>
        <taxon>Pseudomonadota</taxon>
        <taxon>Alphaproteobacteria</taxon>
        <taxon>Acetobacterales</taxon>
        <taxon>Acetobacteraceae</taxon>
        <taxon>Limobrevibacterium</taxon>
    </lineage>
</organism>
<dbReference type="InterPro" id="IPR036249">
    <property type="entry name" value="Thioredoxin-like_sf"/>
</dbReference>
<keyword evidence="10" id="KW-1185">Reference proteome</keyword>
<dbReference type="InterPro" id="IPR002109">
    <property type="entry name" value="Glutaredoxin"/>
</dbReference>
<dbReference type="FunFam" id="3.40.30.10:FF:000018">
    <property type="entry name" value="Glutaredoxin"/>
    <property type="match status" value="1"/>
</dbReference>
<dbReference type="GO" id="GO:0015038">
    <property type="term" value="F:glutathione disulfide oxidoreductase activity"/>
    <property type="evidence" value="ECO:0007669"/>
    <property type="project" value="UniProtKB-UniRule"/>
</dbReference>
<dbReference type="InterPro" id="IPR014025">
    <property type="entry name" value="Glutaredoxin_subgr"/>
</dbReference>
<dbReference type="Pfam" id="PF00462">
    <property type="entry name" value="Glutaredoxin"/>
    <property type="match status" value="1"/>
</dbReference>